<sequence>MDNLQEQNATLREVTLQQALLDNHVIINAYMPVEEKSATVLFEKMFMQHLATRSVISRSACMPFLMPRL</sequence>
<reference evidence="1 2" key="1">
    <citation type="submission" date="2018-11" db="EMBL/GenBank/DDBJ databases">
        <authorList>
            <consortium name="Pathogen Informatics"/>
        </authorList>
    </citation>
    <scope>NUCLEOTIDE SEQUENCE [LARGE SCALE GENOMIC DNA]</scope>
</reference>
<dbReference type="OrthoDB" id="10408992at2759"/>
<organism evidence="1 2">
    <name type="scientific">Dibothriocephalus latus</name>
    <name type="common">Fish tapeworm</name>
    <name type="synonym">Diphyllobothrium latum</name>
    <dbReference type="NCBI Taxonomy" id="60516"/>
    <lineage>
        <taxon>Eukaryota</taxon>
        <taxon>Metazoa</taxon>
        <taxon>Spiralia</taxon>
        <taxon>Lophotrochozoa</taxon>
        <taxon>Platyhelminthes</taxon>
        <taxon>Cestoda</taxon>
        <taxon>Eucestoda</taxon>
        <taxon>Diphyllobothriidea</taxon>
        <taxon>Diphyllobothriidae</taxon>
        <taxon>Dibothriocephalus</taxon>
    </lineage>
</organism>
<keyword evidence="2" id="KW-1185">Reference proteome</keyword>
<evidence type="ECO:0000313" key="2">
    <source>
        <dbReference type="Proteomes" id="UP000281553"/>
    </source>
</evidence>
<dbReference type="Proteomes" id="UP000281553">
    <property type="component" value="Unassembled WGS sequence"/>
</dbReference>
<gene>
    <name evidence="1" type="ORF">DILT_LOCUS16849</name>
</gene>
<dbReference type="AlphaFoldDB" id="A0A3P7R394"/>
<accession>A0A3P7R394</accession>
<dbReference type="EMBL" id="UYRU01087570">
    <property type="protein sequence ID" value="VDN35719.1"/>
    <property type="molecule type" value="Genomic_DNA"/>
</dbReference>
<protein>
    <submittedName>
        <fullName evidence="1">Uncharacterized protein</fullName>
    </submittedName>
</protein>
<evidence type="ECO:0000313" key="1">
    <source>
        <dbReference type="EMBL" id="VDN35719.1"/>
    </source>
</evidence>
<name>A0A3P7R394_DIBLA</name>
<proteinExistence type="predicted"/>